<evidence type="ECO:0000256" key="6">
    <source>
        <dbReference type="SAM" id="MobiDB-lite"/>
    </source>
</evidence>
<dbReference type="Proteomes" id="UP000198406">
    <property type="component" value="Unassembled WGS sequence"/>
</dbReference>
<feature type="compositionally biased region" description="Low complexity" evidence="6">
    <location>
        <begin position="128"/>
        <end position="137"/>
    </location>
</feature>
<evidence type="ECO:0000256" key="1">
    <source>
        <dbReference type="ARBA" id="ARBA00004123"/>
    </source>
</evidence>
<evidence type="ECO:0000256" key="5">
    <source>
        <dbReference type="ARBA" id="ARBA00023242"/>
    </source>
</evidence>
<dbReference type="InterPro" id="IPR003959">
    <property type="entry name" value="ATPase_AAA_core"/>
</dbReference>
<dbReference type="InParanoid" id="A0A1Z5K0U1"/>
<feature type="domain" description="BAH" evidence="7">
    <location>
        <begin position="1031"/>
        <end position="1156"/>
    </location>
</feature>
<feature type="compositionally biased region" description="Polar residues" evidence="6">
    <location>
        <begin position="85"/>
        <end position="94"/>
    </location>
</feature>
<proteinExistence type="inferred from homology"/>
<keyword evidence="3" id="KW-0235">DNA replication</keyword>
<comment type="similarity">
    <text evidence="2">Belongs to the ORC1 family.</text>
</comment>
<evidence type="ECO:0000256" key="3">
    <source>
        <dbReference type="ARBA" id="ARBA00022705"/>
    </source>
</evidence>
<reference evidence="8 9" key="1">
    <citation type="journal article" date="2015" name="Plant Cell">
        <title>Oil accumulation by the oleaginous diatom Fistulifera solaris as revealed by the genome and transcriptome.</title>
        <authorList>
            <person name="Tanaka T."/>
            <person name="Maeda Y."/>
            <person name="Veluchamy A."/>
            <person name="Tanaka M."/>
            <person name="Abida H."/>
            <person name="Marechal E."/>
            <person name="Bowler C."/>
            <person name="Muto M."/>
            <person name="Sunaga Y."/>
            <person name="Tanaka M."/>
            <person name="Yoshino T."/>
            <person name="Taniguchi T."/>
            <person name="Fukuda Y."/>
            <person name="Nemoto M."/>
            <person name="Matsumoto M."/>
            <person name="Wong P.S."/>
            <person name="Aburatani S."/>
            <person name="Fujibuchi W."/>
        </authorList>
    </citation>
    <scope>NUCLEOTIDE SEQUENCE [LARGE SCALE GENOMIC DNA]</scope>
    <source>
        <strain evidence="8 9">JPCC DA0580</strain>
    </source>
</reference>
<dbReference type="InterPro" id="IPR001025">
    <property type="entry name" value="BAH_dom"/>
</dbReference>
<dbReference type="OrthoDB" id="1926878at2759"/>
<dbReference type="Pfam" id="PF00004">
    <property type="entry name" value="AAA"/>
    <property type="match status" value="1"/>
</dbReference>
<dbReference type="InterPro" id="IPR054425">
    <property type="entry name" value="Cdc6_ORC1-like_ATPase_lid"/>
</dbReference>
<comment type="subcellular location">
    <subcellularLocation>
        <location evidence="1">Nucleus</location>
    </subcellularLocation>
</comment>
<dbReference type="InterPro" id="IPR050311">
    <property type="entry name" value="ORC1/CDC6"/>
</dbReference>
<sequence>MKSFERRGLDHYVRDDGELPLSLLRAWSSDNQQQSSLTLQRLYKEHIFPLQKEGHFSENSSPSRHRCNARVPEKDVATKSENTLKPKPSITTKASNKRKPVVSKPGRPSKKQNSRVELDEISVDEATRTTSTSASTAEPDMLAKVEQLFPKEPLYAIRRKGKKGTSAAELYFFESVKLSLCKENYDSSIRGRLSGKLTFHVGDVVAISTIAEVPPKRVKNPWMPFTLSWAAAQVLAIYRKENSPSSQVFVEFRYLYRLTDIDLLEDLHLSDNEKKGLLENKHAAKMLIEVDEFVSSIPVEKVLGNIEITSNPKPSLKWLNDFVDKTKSPQVPHICRHFYQSKIIATSLDDISDWTSFKGRVAGPLSRGLLCEKAHPGKDPGLQLRYLDAIKRRLGLSGDLESGLFSSNTKYSETGENEVSTRWPLELMNVEAFTDDTCRTIYKEIPTKGKYVDYLSSVLVPLVPRRNVSRTTANKGSFHTHSWKVKIGDFVCVAWDTANPPRSRETTNPWYPFVAPWRVGQVTCIYRETTKQSPGSNEPLVELCMFNRRCEMPSNTISWMPPTAGSVPEIFQTDVFERDVKASRILGTVDLFIANHVQKVPGRLNESALAVEFRCRYLFLHHFSQFQPLFTAEASPKSWFQSMTLKAIKLSPIIKERKELLCALQAPFLDNEACPRSSTKRLRRIGNEGVHTETRLCSQETTNLDRRFFFNCVLTPSWDRYALSDVLFPEADRKDRVWVGCVGDIVAVHSSNITTSSYFPYSVPWRAAQIVSIFQCLERGSSDFEKNCMVEIRWLLRRDITFSAQGSGLGVVYEYADGEKSQVEVVKCDALIGPINIFMTGITKLQQRERESLWSHVEMQSYLPVSINVYGGIYEARVEKHQSTSQRICTLLKRCLEASNQYDKTTIQKLFAEVTKAVNDSSKMHGIIQPHMMHLRSISYDDEKTTASESSSVRFVESNARLLGPAFYVDHGASCEFYQEACVRPRYGVFCPSLPAFSVPEDSVWKLRLGDVFIVRHGFGSGRTSFGTNIEQPNSSRNFPLADEIKWAVAELVAIIKRRSLADNMKYEIVFEIRWLYRASELKGIDTERDPTWNAVEEVLESDHYDEISPCNILAPVELVSTAKVSEAKYLFGMPVIQFHCRRFWSPRRRSLIPIGDLSGRIGRARIHSKYSKELNFLSTTSNENQMQSSSLLPSNTNGDWKESFRSVIKKLSLTDASIEGFERSTALIGRQSEQNIIKSFLRNSIIGQNQDNFRASYFVAGPPGVGKTSCIRAAIGDLKQDQKEGLISSFEFVSLNGMEMRNPNEAYTRFLEQICRDGKRHTAESARKQLAEYFEKANPESQEPRVIVLLLDEIDYLVTPREEVLYDFFNWPATSRNVGAPLNLVVIGISNTLDLLDRLHHRIQSRIGKNHLPFQSYDVTQTVAILSAKISQASPFYKVFQDDAVLFASKKTSMASGDIRKAFHICQTAAEIVLDREEKSTGNPVVMVKDVVAAVQKTTSSAEFKGIVQCAPFEALLLISLAVLRKNTGIKSKGFDLEEIITKMEHLAKSSGDEMYLPPPNLKETLGLVNRLSCSQLINVGTPERFTSISFRSVVTGCGGYWPLVYTEAEDTTLIQAFKNTPHAKLVNKYLVANSCR</sequence>
<gene>
    <name evidence="8" type="ORF">FisN_19Hh201</name>
</gene>
<dbReference type="GO" id="GO:0033314">
    <property type="term" value="P:mitotic DNA replication checkpoint signaling"/>
    <property type="evidence" value="ECO:0007669"/>
    <property type="project" value="TreeGrafter"/>
</dbReference>
<keyword evidence="4" id="KW-0238">DNA-binding</keyword>
<dbReference type="Gene3D" id="3.40.50.300">
    <property type="entry name" value="P-loop containing nucleotide triphosphate hydrolases"/>
    <property type="match status" value="1"/>
</dbReference>
<comment type="caution">
    <text evidence="8">The sequence shown here is derived from an EMBL/GenBank/DDBJ whole genome shotgun (WGS) entry which is preliminary data.</text>
</comment>
<dbReference type="GO" id="GO:0005664">
    <property type="term" value="C:nuclear origin of replication recognition complex"/>
    <property type="evidence" value="ECO:0007669"/>
    <property type="project" value="TreeGrafter"/>
</dbReference>
<evidence type="ECO:0000259" key="7">
    <source>
        <dbReference type="PROSITE" id="PS51038"/>
    </source>
</evidence>
<dbReference type="SMART" id="SM00382">
    <property type="entry name" value="AAA"/>
    <property type="match status" value="1"/>
</dbReference>
<name>A0A1Z5K0U1_FISSO</name>
<dbReference type="CDD" id="cd00009">
    <property type="entry name" value="AAA"/>
    <property type="match status" value="1"/>
</dbReference>
<dbReference type="InterPro" id="IPR003593">
    <property type="entry name" value="AAA+_ATPase"/>
</dbReference>
<dbReference type="InterPro" id="IPR043151">
    <property type="entry name" value="BAH_sf"/>
</dbReference>
<keyword evidence="5" id="KW-0539">Nucleus</keyword>
<dbReference type="PROSITE" id="PS51038">
    <property type="entry name" value="BAH"/>
    <property type="match status" value="1"/>
</dbReference>
<feature type="compositionally biased region" description="Basic and acidic residues" evidence="6">
    <location>
        <begin position="71"/>
        <end position="84"/>
    </location>
</feature>
<dbReference type="PANTHER" id="PTHR10763:SF23">
    <property type="entry name" value="ORIGIN RECOGNITION COMPLEX SUBUNIT 1"/>
    <property type="match status" value="1"/>
</dbReference>
<feature type="region of interest" description="Disordered" evidence="6">
    <location>
        <begin position="53"/>
        <end position="137"/>
    </location>
</feature>
<dbReference type="GO" id="GO:0003688">
    <property type="term" value="F:DNA replication origin binding"/>
    <property type="evidence" value="ECO:0007669"/>
    <property type="project" value="TreeGrafter"/>
</dbReference>
<evidence type="ECO:0000313" key="9">
    <source>
        <dbReference type="Proteomes" id="UP000198406"/>
    </source>
</evidence>
<protein>
    <submittedName>
        <fullName evidence="8">Origin recognition complex subunit 1</fullName>
    </submittedName>
</protein>
<dbReference type="InterPro" id="IPR027417">
    <property type="entry name" value="P-loop_NTPase"/>
</dbReference>
<organism evidence="8 9">
    <name type="scientific">Fistulifera solaris</name>
    <name type="common">Oleaginous diatom</name>
    <dbReference type="NCBI Taxonomy" id="1519565"/>
    <lineage>
        <taxon>Eukaryota</taxon>
        <taxon>Sar</taxon>
        <taxon>Stramenopiles</taxon>
        <taxon>Ochrophyta</taxon>
        <taxon>Bacillariophyta</taxon>
        <taxon>Bacillariophyceae</taxon>
        <taxon>Bacillariophycidae</taxon>
        <taxon>Naviculales</taxon>
        <taxon>Naviculaceae</taxon>
        <taxon>Fistulifera</taxon>
    </lineage>
</organism>
<dbReference type="GO" id="GO:0003682">
    <property type="term" value="F:chromatin binding"/>
    <property type="evidence" value="ECO:0007669"/>
    <property type="project" value="InterPro"/>
</dbReference>
<dbReference type="Pfam" id="PF22606">
    <property type="entry name" value="Cdc6-ORC-like_ATPase_lid"/>
    <property type="match status" value="1"/>
</dbReference>
<evidence type="ECO:0000256" key="2">
    <source>
        <dbReference type="ARBA" id="ARBA00008398"/>
    </source>
</evidence>
<feature type="compositionally biased region" description="Basic residues" evidence="6">
    <location>
        <begin position="95"/>
        <end position="113"/>
    </location>
</feature>
<keyword evidence="9" id="KW-1185">Reference proteome</keyword>
<evidence type="ECO:0000256" key="4">
    <source>
        <dbReference type="ARBA" id="ARBA00023125"/>
    </source>
</evidence>
<dbReference type="GO" id="GO:0006270">
    <property type="term" value="P:DNA replication initiation"/>
    <property type="evidence" value="ECO:0007669"/>
    <property type="project" value="TreeGrafter"/>
</dbReference>
<dbReference type="EMBL" id="BDSP01000137">
    <property type="protein sequence ID" value="GAX19621.1"/>
    <property type="molecule type" value="Genomic_DNA"/>
</dbReference>
<dbReference type="Gene3D" id="2.30.30.490">
    <property type="match status" value="1"/>
</dbReference>
<accession>A0A1Z5K0U1</accession>
<dbReference type="GO" id="GO:0005524">
    <property type="term" value="F:ATP binding"/>
    <property type="evidence" value="ECO:0007669"/>
    <property type="project" value="InterPro"/>
</dbReference>
<dbReference type="PANTHER" id="PTHR10763">
    <property type="entry name" value="CELL DIVISION CONTROL PROTEIN 6-RELATED"/>
    <property type="match status" value="1"/>
</dbReference>
<dbReference type="SUPFAM" id="SSF52540">
    <property type="entry name" value="P-loop containing nucleoside triphosphate hydrolases"/>
    <property type="match status" value="1"/>
</dbReference>
<dbReference type="GO" id="GO:0016887">
    <property type="term" value="F:ATP hydrolysis activity"/>
    <property type="evidence" value="ECO:0007669"/>
    <property type="project" value="InterPro"/>
</dbReference>
<evidence type="ECO:0000313" key="8">
    <source>
        <dbReference type="EMBL" id="GAX19621.1"/>
    </source>
</evidence>